<name>A0A182CZ75_BLAVI</name>
<evidence type="ECO:0000313" key="1">
    <source>
        <dbReference type="EMBL" id="BAR98097.1"/>
    </source>
</evidence>
<protein>
    <submittedName>
        <fullName evidence="1">Uncharacterized protein</fullName>
    </submittedName>
</protein>
<dbReference type="EMBL" id="AP014854">
    <property type="protein sequence ID" value="BAR98097.1"/>
    <property type="molecule type" value="Genomic_DNA"/>
</dbReference>
<sequence length="54" mass="6296">MQVRYLPQLIFFIVPFNNLINGNQLIYYVTFYGWLKLVAIYTPASRHPIFGSAS</sequence>
<organism evidence="1">
    <name type="scientific">Blastochloris viridis</name>
    <name type="common">Rhodopseudomonas viridis</name>
    <dbReference type="NCBI Taxonomy" id="1079"/>
    <lineage>
        <taxon>Bacteria</taxon>
        <taxon>Pseudomonadati</taxon>
        <taxon>Pseudomonadota</taxon>
        <taxon>Alphaproteobacteria</taxon>
        <taxon>Hyphomicrobiales</taxon>
        <taxon>Blastochloridaceae</taxon>
        <taxon>Blastochloris</taxon>
    </lineage>
</organism>
<reference evidence="1" key="1">
    <citation type="journal article" date="2015" name="Genome Announc.">
        <title>Complete Genome Sequence of the Bacteriochlorophyll b-Producing Photosynthetic Bacterium Blastochloris viridis.</title>
        <authorList>
            <person name="Tsukatani Y."/>
            <person name="Hirose Y."/>
            <person name="Harada J."/>
            <person name="Misawa N."/>
            <person name="Mori K."/>
            <person name="Inoue K."/>
            <person name="Tamiaki H."/>
        </authorList>
    </citation>
    <scope>NUCLEOTIDE SEQUENCE [LARGE SCALE GENOMIC DNA]</scope>
    <source>
        <strain evidence="1">DSM 133</strain>
    </source>
</reference>
<dbReference type="AlphaFoldDB" id="A0A182CZ75"/>
<proteinExistence type="predicted"/>
<accession>A0A182CZ75</accession>
<gene>
    <name evidence="1" type="ORF">BV133_504</name>
</gene>